<keyword evidence="10" id="KW-1185">Reference proteome</keyword>
<feature type="domain" description="Peptidase M20 dimerisation" evidence="8">
    <location>
        <begin position="593"/>
        <end position="735"/>
    </location>
</feature>
<dbReference type="GeneID" id="80880477"/>
<comment type="similarity">
    <text evidence="1">Belongs to the peptidase M20A family.</text>
</comment>
<dbReference type="InterPro" id="IPR002933">
    <property type="entry name" value="Peptidase_M20"/>
</dbReference>
<dbReference type="InterPro" id="IPR017149">
    <property type="entry name" value="GSH_degradosome_Dug2"/>
</dbReference>
<dbReference type="RefSeq" id="XP_056040094.1">
    <property type="nucleotide sequence ID" value="XM_056185311.1"/>
</dbReference>
<dbReference type="PIRSF" id="PIRSF037237">
    <property type="entry name" value="Peptidase_WD_repeats_DUG2"/>
    <property type="match status" value="1"/>
</dbReference>
<feature type="repeat" description="WD" evidence="7">
    <location>
        <begin position="91"/>
        <end position="132"/>
    </location>
</feature>
<dbReference type="GO" id="GO:0006751">
    <property type="term" value="P:glutathione catabolic process"/>
    <property type="evidence" value="ECO:0007669"/>
    <property type="project" value="InterPro"/>
</dbReference>
<name>A0AAD7QKB2_9ASCO</name>
<feature type="repeat" description="WD" evidence="7">
    <location>
        <begin position="373"/>
        <end position="391"/>
    </location>
</feature>
<gene>
    <name evidence="9" type="ORF">POJ06DRAFT_203329</name>
</gene>
<dbReference type="InterPro" id="IPR019775">
    <property type="entry name" value="WD40_repeat_CS"/>
</dbReference>
<dbReference type="GO" id="GO:0006508">
    <property type="term" value="P:proteolysis"/>
    <property type="evidence" value="ECO:0007669"/>
    <property type="project" value="UniProtKB-KW"/>
</dbReference>
<evidence type="ECO:0000256" key="2">
    <source>
        <dbReference type="ARBA" id="ARBA00022574"/>
    </source>
</evidence>
<dbReference type="Pfam" id="PF01546">
    <property type="entry name" value="Peptidase_M20"/>
    <property type="match status" value="1"/>
</dbReference>
<evidence type="ECO:0000256" key="6">
    <source>
        <dbReference type="ARBA" id="ARBA00022801"/>
    </source>
</evidence>
<dbReference type="PROSITE" id="PS50294">
    <property type="entry name" value="WD_REPEATS_REGION"/>
    <property type="match status" value="1"/>
</dbReference>
<keyword evidence="3" id="KW-0645">Protease</keyword>
<evidence type="ECO:0000259" key="8">
    <source>
        <dbReference type="Pfam" id="PF07687"/>
    </source>
</evidence>
<evidence type="ECO:0000256" key="5">
    <source>
        <dbReference type="ARBA" id="ARBA00022737"/>
    </source>
</evidence>
<dbReference type="PROSITE" id="PS00678">
    <property type="entry name" value="WD_REPEATS_1"/>
    <property type="match status" value="1"/>
</dbReference>
<dbReference type="Proteomes" id="UP001217417">
    <property type="component" value="Unassembled WGS sequence"/>
</dbReference>
<dbReference type="PANTHER" id="PTHR43270">
    <property type="entry name" value="BETA-ALA-HIS DIPEPTIDASE"/>
    <property type="match status" value="1"/>
</dbReference>
<dbReference type="PRINTS" id="PR00320">
    <property type="entry name" value="GPROTEINBRPT"/>
</dbReference>
<evidence type="ECO:0000256" key="7">
    <source>
        <dbReference type="PROSITE-ProRule" id="PRU00221"/>
    </source>
</evidence>
<dbReference type="Pfam" id="PF00400">
    <property type="entry name" value="WD40"/>
    <property type="match status" value="2"/>
</dbReference>
<dbReference type="Pfam" id="PF07687">
    <property type="entry name" value="M20_dimer"/>
    <property type="match status" value="1"/>
</dbReference>
<accession>A0AAD7QKB2</accession>
<dbReference type="Gene3D" id="3.30.70.360">
    <property type="match status" value="1"/>
</dbReference>
<dbReference type="Gene3D" id="3.40.630.10">
    <property type="entry name" value="Zn peptidases"/>
    <property type="match status" value="1"/>
</dbReference>
<evidence type="ECO:0000256" key="4">
    <source>
        <dbReference type="ARBA" id="ARBA00022723"/>
    </source>
</evidence>
<dbReference type="PANTHER" id="PTHR43270:SF8">
    <property type="entry name" value="DI- AND TRIPEPTIDASE DUG2-RELATED"/>
    <property type="match status" value="1"/>
</dbReference>
<dbReference type="InterPro" id="IPR001680">
    <property type="entry name" value="WD40_rpt"/>
</dbReference>
<dbReference type="InterPro" id="IPR015943">
    <property type="entry name" value="WD40/YVTN_repeat-like_dom_sf"/>
</dbReference>
<dbReference type="InterPro" id="IPR051458">
    <property type="entry name" value="Cyt/Met_Dipeptidase"/>
</dbReference>
<dbReference type="SUPFAM" id="SSF53187">
    <property type="entry name" value="Zn-dependent exopeptidases"/>
    <property type="match status" value="1"/>
</dbReference>
<reference evidence="9" key="1">
    <citation type="submission" date="2023-03" db="EMBL/GenBank/DDBJ databases">
        <title>Near-Complete genome sequence of Lipomyces tetrasporous NRRL Y-64009, an oleaginous yeast capable of growing on lignocellulosic hydrolysates.</title>
        <authorList>
            <consortium name="Lawrence Berkeley National Laboratory"/>
            <person name="Jagtap S.S."/>
            <person name="Liu J.-J."/>
            <person name="Walukiewicz H.E."/>
            <person name="Pangilinan J."/>
            <person name="Lipzen A."/>
            <person name="Ahrendt S."/>
            <person name="Koriabine M."/>
            <person name="Cobaugh K."/>
            <person name="Salamov A."/>
            <person name="Yoshinaga Y."/>
            <person name="Ng V."/>
            <person name="Daum C."/>
            <person name="Grigoriev I.V."/>
            <person name="Slininger P.J."/>
            <person name="Dien B.S."/>
            <person name="Jin Y.-S."/>
            <person name="Rao C.V."/>
        </authorList>
    </citation>
    <scope>NUCLEOTIDE SEQUENCE</scope>
    <source>
        <strain evidence="9">NRRL Y-64009</strain>
    </source>
</reference>
<dbReference type="PROSITE" id="PS50082">
    <property type="entry name" value="WD_REPEATS_2"/>
    <property type="match status" value="3"/>
</dbReference>
<dbReference type="InterPro" id="IPR011650">
    <property type="entry name" value="Peptidase_M20_dimer"/>
</dbReference>
<comment type="caution">
    <text evidence="9">The sequence shown here is derived from an EMBL/GenBank/DDBJ whole genome shotgun (WGS) entry which is preliminary data.</text>
</comment>
<keyword evidence="4" id="KW-0479">Metal-binding</keyword>
<dbReference type="EMBL" id="JARPMG010000013">
    <property type="protein sequence ID" value="KAJ8096644.1"/>
    <property type="molecule type" value="Genomic_DNA"/>
</dbReference>
<evidence type="ECO:0000256" key="3">
    <source>
        <dbReference type="ARBA" id="ARBA00022670"/>
    </source>
</evidence>
<dbReference type="GO" id="GO:0008233">
    <property type="term" value="F:peptidase activity"/>
    <property type="evidence" value="ECO:0007669"/>
    <property type="project" value="UniProtKB-KW"/>
</dbReference>
<evidence type="ECO:0000313" key="10">
    <source>
        <dbReference type="Proteomes" id="UP001217417"/>
    </source>
</evidence>
<protein>
    <recommendedName>
        <fullName evidence="8">Peptidase M20 dimerisation domain-containing protein</fullName>
    </recommendedName>
</protein>
<dbReference type="GO" id="GO:0046872">
    <property type="term" value="F:metal ion binding"/>
    <property type="evidence" value="ECO:0007669"/>
    <property type="project" value="UniProtKB-KW"/>
</dbReference>
<feature type="repeat" description="WD" evidence="7">
    <location>
        <begin position="252"/>
        <end position="275"/>
    </location>
</feature>
<dbReference type="SUPFAM" id="SSF50978">
    <property type="entry name" value="WD40 repeat-like"/>
    <property type="match status" value="1"/>
</dbReference>
<dbReference type="SMART" id="SM00320">
    <property type="entry name" value="WD40"/>
    <property type="match status" value="6"/>
</dbReference>
<evidence type="ECO:0000313" key="9">
    <source>
        <dbReference type="EMBL" id="KAJ8096644.1"/>
    </source>
</evidence>
<keyword evidence="5" id="KW-0677">Repeat</keyword>
<keyword evidence="6" id="KW-0378">Hydrolase</keyword>
<evidence type="ECO:0000256" key="1">
    <source>
        <dbReference type="ARBA" id="ARBA00006247"/>
    </source>
</evidence>
<dbReference type="AlphaFoldDB" id="A0AAD7QKB2"/>
<organism evidence="9 10">
    <name type="scientific">Lipomyces tetrasporus</name>
    <dbReference type="NCBI Taxonomy" id="54092"/>
    <lineage>
        <taxon>Eukaryota</taxon>
        <taxon>Fungi</taxon>
        <taxon>Dikarya</taxon>
        <taxon>Ascomycota</taxon>
        <taxon>Saccharomycotina</taxon>
        <taxon>Lipomycetes</taxon>
        <taxon>Lipomycetales</taxon>
        <taxon>Lipomycetaceae</taxon>
        <taxon>Lipomyces</taxon>
    </lineage>
</organism>
<sequence length="855" mass="93941">MVNGPHALFADSGAKAWPLSRITTPSLDDDGSYPADAKAPSSEHIPSIVHRWQQSKSILSLVASERYIFAGTGGNEIQVFDTETYQQVDTLTGHGGSVLCLFVSTRKSLLFSGASDSILKVWDTDSLQELYTIYSVFDIGDIFAVLYSEVLETVFFGSQNASIQWCNMTTIDRHTSLDRSGLPSNRFSKFFNSSGPGGKSSPVPKETKLAVAKTLIELPCHNVVPYAHFGYVYCMQIYQPPAHTPLGVAEEYILSGGGDGNVNIWAMRNGTLFQVRKLSNSTSVLCMTVMDTFLYCGLTDGVINIWDLDAFQMIKSIQAHQGDVLSIASYGNCLFSGSATGYVRKWSRDMTLGSRWQCHDGLILSTITVKRANRNLLITGGNDDSIALWDITDAFPCIRPDLSFENDQLLASLATFVSFRTVSGSEEYLADCRRCATFLKSLLKKFGAVSHLIVTENNRNPIVYGRFSANASDRTDTTVLFYGHYDVIDASGSGKWDTDPHSMSGLNGYLYGRGVSDNKGPVLAAVFAAAELFQEGKLRTNVVFLIEGEEECGSQGFQASVSAKKDLIGPDIDWILLSNSYWLDDEVPCLNYGLRGVIHLTVEINSDRPDLHSGVDGGTDREPLMDLTKLLAKLTDDSGRVLVPGFYEPVRPITEAEERLYEQIGENSSIGLSKELLMAKWRLPSLTIHAIVVSGPPNQTIIPHKATATVSLRIVPDQDNDIVSTALQQYLGSQFAAFKSPNHLSVKLNRQADAWLGDPENAAFKTLANAVKEEWGSDPLYIREGGTIPAVRFLEKSFDAPAAQLPCGQASDHAHLDNERLRVVNLYKAKNIWRRAFDELPSRAKKANGVDINVH</sequence>
<dbReference type="InterPro" id="IPR020472">
    <property type="entry name" value="WD40_PAC1"/>
</dbReference>
<dbReference type="Gene3D" id="2.130.10.10">
    <property type="entry name" value="YVTN repeat-like/Quinoprotein amine dehydrogenase"/>
    <property type="match status" value="2"/>
</dbReference>
<keyword evidence="2 7" id="KW-0853">WD repeat</keyword>
<proteinExistence type="inferred from homology"/>
<dbReference type="InterPro" id="IPR036322">
    <property type="entry name" value="WD40_repeat_dom_sf"/>
</dbReference>